<feature type="transmembrane region" description="Helical" evidence="1">
    <location>
        <begin position="47"/>
        <end position="66"/>
    </location>
</feature>
<protein>
    <submittedName>
        <fullName evidence="3">Hypothetical chloroplast RF47</fullName>
    </submittedName>
</protein>
<keyword evidence="3" id="KW-0934">Plastid</keyword>
<dbReference type="GeneID" id="22160221"/>
<feature type="chain" id="PRO_5001936195" evidence="2">
    <location>
        <begin position="24"/>
        <end position="68"/>
    </location>
</feature>
<feature type="signal peptide" evidence="2">
    <location>
        <begin position="1"/>
        <end position="23"/>
    </location>
</feature>
<accession>A0A097KNV8</accession>
<keyword evidence="1" id="KW-0812">Transmembrane</keyword>
<dbReference type="EMBL" id="KM462878">
    <property type="protein sequence ID" value="AIT94894.1"/>
    <property type="molecule type" value="Genomic_DNA"/>
</dbReference>
<keyword evidence="1" id="KW-0472">Membrane</keyword>
<dbReference type="RefSeq" id="YP_009106041.1">
    <property type="nucleotide sequence ID" value="NC_025539.1"/>
</dbReference>
<keyword evidence="1" id="KW-1133">Transmembrane helix</keyword>
<reference evidence="3" key="1">
    <citation type="journal article" date="2014" name="BMC Evol. Biol.">
        <title>Chloroplast phylogenomic analysis resolves deep-level relationships within the green algal class Trebouxiophyceae.</title>
        <authorList>
            <person name="Lemieux C."/>
            <person name="Otis C."/>
            <person name="Turmel M."/>
        </authorList>
    </citation>
    <scope>NUCLEOTIDE SEQUENCE</scope>
</reference>
<name>A0A097KNV8_9CHLO</name>
<gene>
    <name evidence="3" type="primary">ycf47</name>
</gene>
<proteinExistence type="predicted"/>
<keyword evidence="2" id="KW-0732">Signal</keyword>
<evidence type="ECO:0000256" key="1">
    <source>
        <dbReference type="SAM" id="Phobius"/>
    </source>
</evidence>
<keyword evidence="3" id="KW-0150">Chloroplast</keyword>
<sequence length="68" mass="7953">MLHALQVFLALVVLVLLTPQTRTVNYVLRKFYESGVFATYSEAVWFVKRLTWVIFFSFFVVTYLAARA</sequence>
<evidence type="ECO:0000313" key="3">
    <source>
        <dbReference type="EMBL" id="AIT94894.1"/>
    </source>
</evidence>
<evidence type="ECO:0000256" key="2">
    <source>
        <dbReference type="SAM" id="SignalP"/>
    </source>
</evidence>
<organism evidence="3">
    <name type="scientific">Choricystis parasitica</name>
    <dbReference type="NCBI Taxonomy" id="41300"/>
    <lineage>
        <taxon>Eukaryota</taxon>
        <taxon>Viridiplantae</taxon>
        <taxon>Chlorophyta</taxon>
        <taxon>core chlorophytes</taxon>
        <taxon>Trebouxiophyceae</taxon>
        <taxon>Trebouxiophyceae incertae sedis</taxon>
        <taxon>Choricystis clade</taxon>
        <taxon>Choricystis</taxon>
    </lineage>
</organism>
<geneLocation type="chloroplast" evidence="3"/>
<dbReference type="AlphaFoldDB" id="A0A097KNV8"/>